<name>A0A5E4CFB3_MARMO</name>
<dbReference type="Proteomes" id="UP000335636">
    <property type="component" value="Unassembled WGS sequence"/>
</dbReference>
<feature type="non-terminal residue" evidence="2">
    <location>
        <position position="1"/>
    </location>
</feature>
<evidence type="ECO:0000313" key="2">
    <source>
        <dbReference type="EMBL" id="VTJ80577.1"/>
    </source>
</evidence>
<sequence length="63" mass="7106">LGKRKMRGQTKATSPQPGTPDPATISVCKFESKLPLQEEYRPAAAIKRPALGRWKEKEELEQQ</sequence>
<accession>A0A5E4CFB3</accession>
<protein>
    <submittedName>
        <fullName evidence="2">Uncharacterized protein</fullName>
    </submittedName>
</protein>
<gene>
    <name evidence="2" type="ORF">MONAX_5E008186</name>
</gene>
<organism evidence="2 3">
    <name type="scientific">Marmota monax</name>
    <name type="common">Woodchuck</name>
    <dbReference type="NCBI Taxonomy" id="9995"/>
    <lineage>
        <taxon>Eukaryota</taxon>
        <taxon>Metazoa</taxon>
        <taxon>Chordata</taxon>
        <taxon>Craniata</taxon>
        <taxon>Vertebrata</taxon>
        <taxon>Euteleostomi</taxon>
        <taxon>Mammalia</taxon>
        <taxon>Eutheria</taxon>
        <taxon>Euarchontoglires</taxon>
        <taxon>Glires</taxon>
        <taxon>Rodentia</taxon>
        <taxon>Sciuromorpha</taxon>
        <taxon>Sciuridae</taxon>
        <taxon>Xerinae</taxon>
        <taxon>Marmotini</taxon>
        <taxon>Marmota</taxon>
    </lineage>
</organism>
<dbReference type="EMBL" id="CABDUW010001317">
    <property type="protein sequence ID" value="VTJ80577.1"/>
    <property type="molecule type" value="Genomic_DNA"/>
</dbReference>
<dbReference type="AlphaFoldDB" id="A0A5E4CFB3"/>
<evidence type="ECO:0000313" key="3">
    <source>
        <dbReference type="Proteomes" id="UP000335636"/>
    </source>
</evidence>
<feature type="region of interest" description="Disordered" evidence="1">
    <location>
        <begin position="1"/>
        <end position="25"/>
    </location>
</feature>
<comment type="caution">
    <text evidence="2">The sequence shown here is derived from an EMBL/GenBank/DDBJ whole genome shotgun (WGS) entry which is preliminary data.</text>
</comment>
<reference evidence="2" key="1">
    <citation type="submission" date="2019-04" db="EMBL/GenBank/DDBJ databases">
        <authorList>
            <person name="Alioto T."/>
            <person name="Alioto T."/>
        </authorList>
    </citation>
    <scope>NUCLEOTIDE SEQUENCE [LARGE SCALE GENOMIC DNA]</scope>
</reference>
<keyword evidence="3" id="KW-1185">Reference proteome</keyword>
<proteinExistence type="predicted"/>
<evidence type="ECO:0000256" key="1">
    <source>
        <dbReference type="SAM" id="MobiDB-lite"/>
    </source>
</evidence>
<feature type="non-terminal residue" evidence="2">
    <location>
        <position position="63"/>
    </location>
</feature>